<dbReference type="Proteomes" id="UP000189443">
    <property type="component" value="Chromosome"/>
</dbReference>
<dbReference type="OrthoDB" id="4331229at2"/>
<feature type="compositionally biased region" description="Gly residues" evidence="1">
    <location>
        <begin position="25"/>
        <end position="36"/>
    </location>
</feature>
<reference evidence="2 3" key="1">
    <citation type="submission" date="2017-02" db="EMBL/GenBank/DDBJ databases">
        <title>Streptomyces pactum ACT12 Genome sequencing and assembly.</title>
        <authorList>
            <person name="Xue Q."/>
            <person name="Yan X."/>
            <person name="Jia L."/>
            <person name="Yan H."/>
        </authorList>
    </citation>
    <scope>NUCLEOTIDE SEQUENCE [LARGE SCALE GENOMIC DNA]</scope>
    <source>
        <strain evidence="2 3">ACT12</strain>
    </source>
</reference>
<dbReference type="EMBL" id="CP019724">
    <property type="protein sequence ID" value="AQS68572.1"/>
    <property type="molecule type" value="Genomic_DNA"/>
</dbReference>
<gene>
    <name evidence="2" type="ORF">B1H29_17985</name>
</gene>
<proteinExistence type="predicted"/>
<accession>A0A1S6J9X8</accession>
<evidence type="ECO:0000313" key="2">
    <source>
        <dbReference type="EMBL" id="AQS68572.1"/>
    </source>
</evidence>
<evidence type="ECO:0008006" key="4">
    <source>
        <dbReference type="Google" id="ProtNLM"/>
    </source>
</evidence>
<evidence type="ECO:0000313" key="3">
    <source>
        <dbReference type="Proteomes" id="UP000189443"/>
    </source>
</evidence>
<dbReference type="KEGG" id="spac:B1H29_17985"/>
<feature type="region of interest" description="Disordered" evidence="1">
    <location>
        <begin position="25"/>
        <end position="57"/>
    </location>
</feature>
<sequence>MKRGRAIALSGLVTVVAVVAATVYGGGGDEGGGSPGDIGSRTVGGPERHVIPSPEAGERETLLSDLRAIDPAVAADEDQAVEDARWICVDIRRGQPEDVVRDGAAQRFRVTWEQSGRVLEAIEGTFC</sequence>
<evidence type="ECO:0000256" key="1">
    <source>
        <dbReference type="SAM" id="MobiDB-lite"/>
    </source>
</evidence>
<organism evidence="2 3">
    <name type="scientific">Streptomyces pactum</name>
    <dbReference type="NCBI Taxonomy" id="68249"/>
    <lineage>
        <taxon>Bacteria</taxon>
        <taxon>Bacillati</taxon>
        <taxon>Actinomycetota</taxon>
        <taxon>Actinomycetes</taxon>
        <taxon>Kitasatosporales</taxon>
        <taxon>Streptomycetaceae</taxon>
        <taxon>Streptomyces</taxon>
    </lineage>
</organism>
<name>A0A1S6J9X8_9ACTN</name>
<feature type="compositionally biased region" description="Basic and acidic residues" evidence="1">
    <location>
        <begin position="46"/>
        <end position="57"/>
    </location>
</feature>
<dbReference type="AlphaFoldDB" id="A0A1S6J9X8"/>
<protein>
    <recommendedName>
        <fullName evidence="4">DUF732 domain-containing protein</fullName>
    </recommendedName>
</protein>
<keyword evidence="3" id="KW-1185">Reference proteome</keyword>
<dbReference type="RefSeq" id="WP_055418839.1">
    <property type="nucleotide sequence ID" value="NZ_CP019724.1"/>
</dbReference>